<dbReference type="EMBL" id="JBBWWT010000010">
    <property type="protein sequence ID" value="MEL1265966.1"/>
    <property type="molecule type" value="Genomic_DNA"/>
</dbReference>
<accession>A0ABU9J6G0</accession>
<evidence type="ECO:0000313" key="2">
    <source>
        <dbReference type="EMBL" id="MEL1265966.1"/>
    </source>
</evidence>
<protein>
    <recommendedName>
        <fullName evidence="4">Pilus assembly protein</fullName>
    </recommendedName>
</protein>
<keyword evidence="1" id="KW-0812">Transmembrane</keyword>
<name>A0ABU9J6G0_9GAMM</name>
<evidence type="ECO:0000256" key="1">
    <source>
        <dbReference type="SAM" id="Phobius"/>
    </source>
</evidence>
<proteinExistence type="predicted"/>
<dbReference type="Proteomes" id="UP001459204">
    <property type="component" value="Unassembled WGS sequence"/>
</dbReference>
<feature type="transmembrane region" description="Helical" evidence="1">
    <location>
        <begin position="74"/>
        <end position="93"/>
    </location>
</feature>
<keyword evidence="3" id="KW-1185">Reference proteome</keyword>
<reference evidence="2 3" key="1">
    <citation type="submission" date="2024-04" db="EMBL/GenBank/DDBJ databases">
        <title>Draft genome sequence of Pseudoxanthomonas putridarboris WD12.</title>
        <authorList>
            <person name="Oh J."/>
        </authorList>
    </citation>
    <scope>NUCLEOTIDE SEQUENCE [LARGE SCALE GENOMIC DNA]</scope>
    <source>
        <strain evidence="2 3">WD12</strain>
    </source>
</reference>
<dbReference type="RefSeq" id="WP_341727133.1">
    <property type="nucleotide sequence ID" value="NZ_JBBWWT010000010.1"/>
</dbReference>
<organism evidence="2 3">
    <name type="scientific">Pseudoxanthomonas putridarboris</name>
    <dbReference type="NCBI Taxonomy" id="752605"/>
    <lineage>
        <taxon>Bacteria</taxon>
        <taxon>Pseudomonadati</taxon>
        <taxon>Pseudomonadota</taxon>
        <taxon>Gammaproteobacteria</taxon>
        <taxon>Lysobacterales</taxon>
        <taxon>Lysobacteraceae</taxon>
        <taxon>Pseudoxanthomonas</taxon>
    </lineage>
</organism>
<feature type="transmembrane region" description="Helical" evidence="1">
    <location>
        <begin position="12"/>
        <end position="32"/>
    </location>
</feature>
<gene>
    <name evidence="2" type="ORF">AAD027_16555</name>
</gene>
<comment type="caution">
    <text evidence="2">The sequence shown here is derived from an EMBL/GenBank/DDBJ whole genome shotgun (WGS) entry which is preliminary data.</text>
</comment>
<keyword evidence="1" id="KW-1133">Transmembrane helix</keyword>
<sequence length="232" mass="25995">MNRWKASGLHLLLSLLVIGGIALCAFLAWYPYGLYRIAGQDRLLLIMLGIDLVAGPLLTLVVYKTGKPSLRFDLAVIALCQLGFLGYGLHTLWQSRPVFLVASDMRFNLVFANEIDSEALAEAPRPEWRRLSWLGPQLVGVRPPEDEKQRQDLLFAFMSTGVDLDKLPRYYVAYTGIAPELLSHAEDPWRSESGEIAGGKVPLRKVPVVSRYNTGWMLVDARTGRPVRVMVE</sequence>
<evidence type="ECO:0000313" key="3">
    <source>
        <dbReference type="Proteomes" id="UP001459204"/>
    </source>
</evidence>
<evidence type="ECO:0008006" key="4">
    <source>
        <dbReference type="Google" id="ProtNLM"/>
    </source>
</evidence>
<feature type="transmembrane region" description="Helical" evidence="1">
    <location>
        <begin position="44"/>
        <end position="62"/>
    </location>
</feature>
<keyword evidence="1" id="KW-0472">Membrane</keyword>